<dbReference type="GO" id="GO:0005509">
    <property type="term" value="F:calcium ion binding"/>
    <property type="evidence" value="ECO:0007669"/>
    <property type="project" value="InterPro"/>
</dbReference>
<keyword evidence="3" id="KW-1185">Reference proteome</keyword>
<evidence type="ECO:0000256" key="1">
    <source>
        <dbReference type="SAM" id="SignalP"/>
    </source>
</evidence>
<dbReference type="EMBL" id="SACJ01000003">
    <property type="protein sequence ID" value="RVT77351.1"/>
    <property type="molecule type" value="Genomic_DNA"/>
</dbReference>
<evidence type="ECO:0000313" key="3">
    <source>
        <dbReference type="Proteomes" id="UP000285211"/>
    </source>
</evidence>
<dbReference type="Proteomes" id="UP000285211">
    <property type="component" value="Unassembled WGS sequence"/>
</dbReference>
<protein>
    <submittedName>
        <fullName evidence="2">FKBP-type peptidylprolyl isomerase</fullName>
    </submittedName>
</protein>
<organism evidence="2 3">
    <name type="scientific">Flavobacterium sufflavum</name>
    <dbReference type="NCBI Taxonomy" id="1921138"/>
    <lineage>
        <taxon>Bacteria</taxon>
        <taxon>Pseudomonadati</taxon>
        <taxon>Bacteroidota</taxon>
        <taxon>Flavobacteriia</taxon>
        <taxon>Flavobacteriales</taxon>
        <taxon>Flavobacteriaceae</taxon>
        <taxon>Flavobacterium</taxon>
    </lineage>
</organism>
<accession>A0A3S2UKD5</accession>
<dbReference type="InterPro" id="IPR028974">
    <property type="entry name" value="TSP_type-3_rpt"/>
</dbReference>
<sequence length="327" mass="36446">MNKFKYYFILIITCLSLFSCSKDDNSVEVEPLRDFQEQFTADNTTIEEYLNSYYIDVTNAPGQPEDQDVVFTKIPTGGSQPSIMSYLNSSTFPKLLTKNVALHDITYKVYYLVLRPGTGDKPCNVDSVLSSYRGQYLYKSTVDQVTTLTATQFEEVKYPQTFLNLYETITGWSEIFPEFKTGTYTSGSDGTVTYNNFGAGVMFLPSGLGYYSSGSGSIPSYSPLVFSFKLYAVKRSDLDNDGIPSYLEDLNGDGYLRTVATTDNPLEDSDGDGIPDYLDIDDDGDGYTTRSEITVNKVVTPFNLIPDCSGNTTNSSRIKKHLDKNCH</sequence>
<dbReference type="PROSITE" id="PS51257">
    <property type="entry name" value="PROKAR_LIPOPROTEIN"/>
    <property type="match status" value="1"/>
</dbReference>
<dbReference type="OrthoDB" id="1424215at2"/>
<dbReference type="SUPFAM" id="SSF103647">
    <property type="entry name" value="TSP type-3 repeat"/>
    <property type="match status" value="1"/>
</dbReference>
<dbReference type="Gene3D" id="3.10.50.40">
    <property type="match status" value="1"/>
</dbReference>
<dbReference type="GO" id="GO:0003755">
    <property type="term" value="F:peptidyl-prolyl cis-trans isomerase activity"/>
    <property type="evidence" value="ECO:0007669"/>
    <property type="project" value="InterPro"/>
</dbReference>
<dbReference type="SUPFAM" id="SSF54534">
    <property type="entry name" value="FKBP-like"/>
    <property type="match status" value="1"/>
</dbReference>
<keyword evidence="2" id="KW-0413">Isomerase</keyword>
<reference evidence="2 3" key="1">
    <citation type="submission" date="2019-01" db="EMBL/GenBank/DDBJ databases">
        <authorList>
            <person name="Chen W.-M."/>
        </authorList>
    </citation>
    <scope>NUCLEOTIDE SEQUENCE [LARGE SCALE GENOMIC DNA]</scope>
    <source>
        <strain evidence="2 3">BBQ-12</strain>
    </source>
</reference>
<dbReference type="Gene3D" id="4.10.1080.10">
    <property type="entry name" value="TSP type-3 repeat"/>
    <property type="match status" value="1"/>
</dbReference>
<keyword evidence="1" id="KW-0732">Signal</keyword>
<feature type="chain" id="PRO_5018675625" evidence="1">
    <location>
        <begin position="22"/>
        <end position="327"/>
    </location>
</feature>
<dbReference type="InterPro" id="IPR046357">
    <property type="entry name" value="PPIase_dom_sf"/>
</dbReference>
<dbReference type="RefSeq" id="WP_128193991.1">
    <property type="nucleotide sequence ID" value="NZ_SACJ01000003.1"/>
</dbReference>
<gene>
    <name evidence="2" type="ORF">EOD40_05935</name>
</gene>
<dbReference type="AlphaFoldDB" id="A0A3S2UKD5"/>
<evidence type="ECO:0000313" key="2">
    <source>
        <dbReference type="EMBL" id="RVT77351.1"/>
    </source>
</evidence>
<proteinExistence type="predicted"/>
<name>A0A3S2UKD5_9FLAO</name>
<comment type="caution">
    <text evidence="2">The sequence shown here is derived from an EMBL/GenBank/DDBJ whole genome shotgun (WGS) entry which is preliminary data.</text>
</comment>
<feature type="signal peptide" evidence="1">
    <location>
        <begin position="1"/>
        <end position="21"/>
    </location>
</feature>